<dbReference type="Proteomes" id="UP001311232">
    <property type="component" value="Unassembled WGS sequence"/>
</dbReference>
<dbReference type="AlphaFoldDB" id="A0AAV9SBE8"/>
<organism evidence="2 3">
    <name type="scientific">Crenichthys baileyi</name>
    <name type="common">White River springfish</name>
    <dbReference type="NCBI Taxonomy" id="28760"/>
    <lineage>
        <taxon>Eukaryota</taxon>
        <taxon>Metazoa</taxon>
        <taxon>Chordata</taxon>
        <taxon>Craniata</taxon>
        <taxon>Vertebrata</taxon>
        <taxon>Euteleostomi</taxon>
        <taxon>Actinopterygii</taxon>
        <taxon>Neopterygii</taxon>
        <taxon>Teleostei</taxon>
        <taxon>Neoteleostei</taxon>
        <taxon>Acanthomorphata</taxon>
        <taxon>Ovalentaria</taxon>
        <taxon>Atherinomorphae</taxon>
        <taxon>Cyprinodontiformes</taxon>
        <taxon>Goodeidae</taxon>
        <taxon>Crenichthys</taxon>
    </lineage>
</organism>
<accession>A0AAV9SBE8</accession>
<protein>
    <submittedName>
        <fullName evidence="2">Uncharacterized protein</fullName>
    </submittedName>
</protein>
<gene>
    <name evidence="2" type="ORF">CRENBAI_014874</name>
</gene>
<proteinExistence type="predicted"/>
<keyword evidence="3" id="KW-1185">Reference proteome</keyword>
<comment type="caution">
    <text evidence="2">The sequence shown here is derived from an EMBL/GenBank/DDBJ whole genome shotgun (WGS) entry which is preliminary data.</text>
</comment>
<sequence>MSPDPPATSTPQSDITTALQSGAANLLPSVRVAAASSMMSADFKAELLAALRREMKDSFCLEKELVVDDCDDILQHARTQQWIKMKDSTISIFLCLTVWTAIPAQSSMMSDPSSEHARHEVWAATSRGDVTES</sequence>
<evidence type="ECO:0000256" key="1">
    <source>
        <dbReference type="SAM" id="MobiDB-lite"/>
    </source>
</evidence>
<name>A0AAV9SBE8_9TELE</name>
<dbReference type="EMBL" id="JAHHUM010000608">
    <property type="protein sequence ID" value="KAK5618630.1"/>
    <property type="molecule type" value="Genomic_DNA"/>
</dbReference>
<evidence type="ECO:0000313" key="3">
    <source>
        <dbReference type="Proteomes" id="UP001311232"/>
    </source>
</evidence>
<evidence type="ECO:0000313" key="2">
    <source>
        <dbReference type="EMBL" id="KAK5618630.1"/>
    </source>
</evidence>
<reference evidence="2 3" key="1">
    <citation type="submission" date="2021-06" db="EMBL/GenBank/DDBJ databases">
        <authorList>
            <person name="Palmer J.M."/>
        </authorList>
    </citation>
    <scope>NUCLEOTIDE SEQUENCE [LARGE SCALE GENOMIC DNA]</scope>
    <source>
        <strain evidence="2 3">MEX-2019</strain>
        <tissue evidence="2">Muscle</tissue>
    </source>
</reference>
<feature type="region of interest" description="Disordered" evidence="1">
    <location>
        <begin position="110"/>
        <end position="133"/>
    </location>
</feature>